<evidence type="ECO:0000313" key="3">
    <source>
        <dbReference type="EMBL" id="KVD98082.1"/>
    </source>
</evidence>
<feature type="transmembrane region" description="Helical" evidence="1">
    <location>
        <begin position="23"/>
        <end position="42"/>
    </location>
</feature>
<gene>
    <name evidence="3" type="ORF">Ccrd_024336</name>
    <name evidence="2" type="ORF">Ccrd_024337</name>
</gene>
<dbReference type="Gramene" id="KVD98082">
    <property type="protein sequence ID" value="KVD98082"/>
    <property type="gene ID" value="Ccrd_024336"/>
</dbReference>
<reference evidence="2 4" key="1">
    <citation type="journal article" date="2016" name="Sci. Rep.">
        <title>The genome sequence of the outbreeding globe artichoke constructed de novo incorporating a phase-aware low-pass sequencing strategy of F1 progeny.</title>
        <authorList>
            <person name="Scaglione D."/>
            <person name="Reyes-Chin-Wo S."/>
            <person name="Acquadro A."/>
            <person name="Froenicke L."/>
            <person name="Portis E."/>
            <person name="Beitel C."/>
            <person name="Tirone M."/>
            <person name="Mauro R."/>
            <person name="Lo Monaco A."/>
            <person name="Mauromicale G."/>
            <person name="Faccioli P."/>
            <person name="Cattivelli L."/>
            <person name="Rieseberg L."/>
            <person name="Michelmore R."/>
            <person name="Lanteri S."/>
        </authorList>
    </citation>
    <scope>NUCLEOTIDE SEQUENCE [LARGE SCALE GENOMIC DNA]</scope>
    <source>
        <strain evidence="2">2C</strain>
    </source>
</reference>
<accession>A0A103D5A9</accession>
<keyword evidence="1" id="KW-0812">Transmembrane</keyword>
<comment type="caution">
    <text evidence="2">The sequence shown here is derived from an EMBL/GenBank/DDBJ whole genome shotgun (WGS) entry which is preliminary data.</text>
</comment>
<evidence type="ECO:0000313" key="4">
    <source>
        <dbReference type="Proteomes" id="UP000243975"/>
    </source>
</evidence>
<sequence>MLMLWQLVLAIQGCFLLDQMGRLYYISSLGIPLVLLVVNLFLN</sequence>
<evidence type="ECO:0000313" key="2">
    <source>
        <dbReference type="EMBL" id="KVD98081.1"/>
    </source>
</evidence>
<evidence type="ECO:0000256" key="1">
    <source>
        <dbReference type="SAM" id="Phobius"/>
    </source>
</evidence>
<dbReference type="Gramene" id="KVD98081">
    <property type="protein sequence ID" value="KVD98081"/>
    <property type="gene ID" value="Ccrd_024337"/>
</dbReference>
<name>A0A103D5A9_CYNCS</name>
<proteinExistence type="predicted"/>
<dbReference type="Proteomes" id="UP000243975">
    <property type="component" value="Unassembled WGS sequence"/>
</dbReference>
<keyword evidence="1" id="KW-1133">Transmembrane helix</keyword>
<dbReference type="EMBL" id="LEKV01013140">
    <property type="protein sequence ID" value="KVD98081.1"/>
    <property type="molecule type" value="Genomic_DNA"/>
</dbReference>
<keyword evidence="1" id="KW-0472">Membrane</keyword>
<keyword evidence="4" id="KW-1185">Reference proteome</keyword>
<protein>
    <submittedName>
        <fullName evidence="2">Uncharacterized protein</fullName>
    </submittedName>
</protein>
<dbReference type="AlphaFoldDB" id="A0A103D5A9"/>
<dbReference type="EMBL" id="LEKV01013139">
    <property type="protein sequence ID" value="KVD98082.1"/>
    <property type="molecule type" value="Genomic_DNA"/>
</dbReference>
<organism evidence="2 4">
    <name type="scientific">Cynara cardunculus var. scolymus</name>
    <name type="common">Globe artichoke</name>
    <name type="synonym">Cynara scolymus</name>
    <dbReference type="NCBI Taxonomy" id="59895"/>
    <lineage>
        <taxon>Eukaryota</taxon>
        <taxon>Viridiplantae</taxon>
        <taxon>Streptophyta</taxon>
        <taxon>Embryophyta</taxon>
        <taxon>Tracheophyta</taxon>
        <taxon>Spermatophyta</taxon>
        <taxon>Magnoliopsida</taxon>
        <taxon>eudicotyledons</taxon>
        <taxon>Gunneridae</taxon>
        <taxon>Pentapetalae</taxon>
        <taxon>asterids</taxon>
        <taxon>campanulids</taxon>
        <taxon>Asterales</taxon>
        <taxon>Asteraceae</taxon>
        <taxon>Carduoideae</taxon>
        <taxon>Cardueae</taxon>
        <taxon>Carduinae</taxon>
        <taxon>Cynara</taxon>
    </lineage>
</organism>